<dbReference type="InterPro" id="IPR059223">
    <property type="entry name" value="DVU0772-like"/>
</dbReference>
<dbReference type="OrthoDB" id="1808013at2"/>
<dbReference type="RefSeq" id="WP_073234657.1">
    <property type="nucleotide sequence ID" value="NZ_FQUY01000001.1"/>
</dbReference>
<evidence type="ECO:0000313" key="2">
    <source>
        <dbReference type="Proteomes" id="UP000184148"/>
    </source>
</evidence>
<organism evidence="1 2">
    <name type="scientific">Desulforamulus putei DSM 12395</name>
    <dbReference type="NCBI Taxonomy" id="1121429"/>
    <lineage>
        <taxon>Bacteria</taxon>
        <taxon>Bacillati</taxon>
        <taxon>Bacillota</taxon>
        <taxon>Clostridia</taxon>
        <taxon>Eubacteriales</taxon>
        <taxon>Peptococcaceae</taxon>
        <taxon>Desulforamulus</taxon>
    </lineage>
</organism>
<gene>
    <name evidence="1" type="ORF">SAMN02745133_00329</name>
</gene>
<sequence length="95" mass="11424">MVLPILKALIDWDYDFEKEFQNREKGYTFVIDAWESPKLALYKFTPFGIKCDHTEIQPPVEMLEAAMQAQKETRERIYKINQEIREWIEKNLLAE</sequence>
<dbReference type="AlphaFoldDB" id="A0A1M4T2L7"/>
<dbReference type="Proteomes" id="UP000184148">
    <property type="component" value="Unassembled WGS sequence"/>
</dbReference>
<name>A0A1M4T2L7_9FIRM</name>
<proteinExistence type="predicted"/>
<keyword evidence="2" id="KW-1185">Reference proteome</keyword>
<accession>A0A1M4T2L7</accession>
<dbReference type="NCBIfam" id="NF045682">
    <property type="entry name" value="DVU0772_fam"/>
    <property type="match status" value="1"/>
</dbReference>
<reference evidence="2" key="1">
    <citation type="submission" date="2016-11" db="EMBL/GenBank/DDBJ databases">
        <authorList>
            <person name="Varghese N."/>
            <person name="Submissions S."/>
        </authorList>
    </citation>
    <scope>NUCLEOTIDE SEQUENCE [LARGE SCALE GENOMIC DNA]</scope>
    <source>
        <strain evidence="2">DSM 12395</strain>
    </source>
</reference>
<protein>
    <submittedName>
        <fullName evidence="1">Uncharacterized protein</fullName>
    </submittedName>
</protein>
<dbReference type="EMBL" id="FQUY01000001">
    <property type="protein sequence ID" value="SHE38654.1"/>
    <property type="molecule type" value="Genomic_DNA"/>
</dbReference>
<evidence type="ECO:0000313" key="1">
    <source>
        <dbReference type="EMBL" id="SHE38654.1"/>
    </source>
</evidence>